<dbReference type="InterPro" id="IPR004367">
    <property type="entry name" value="Cyclin_C-dom"/>
</dbReference>
<gene>
    <name evidence="15" type="primary">CCNE1</name>
</gene>
<evidence type="ECO:0000256" key="1">
    <source>
        <dbReference type="ARBA" id="ARBA00004123"/>
    </source>
</evidence>
<reference evidence="15 16" key="1">
    <citation type="journal article" date="2015" name="Annu Rev Anim Biosci">
        <title>The Genome 10K Project: a way forward.</title>
        <authorList>
            <person name="Koepfli K.P."/>
            <person name="Paten B."/>
            <person name="O'Brien S.J."/>
            <person name="Koepfli K.P."/>
            <person name="Paten B."/>
            <person name="Antunes A."/>
            <person name="Belov K."/>
            <person name="Bustamante C."/>
            <person name="Castoe T.A."/>
            <person name="Clawson H."/>
            <person name="Crawford A.J."/>
            <person name="Diekhans M."/>
            <person name="Distel D."/>
            <person name="Durbin R."/>
            <person name="Earl D."/>
            <person name="Fujita M.K."/>
            <person name="Gamble T."/>
            <person name="Georges A."/>
            <person name="Gemmell N."/>
            <person name="Gilbert M.T."/>
            <person name="Graves J.M."/>
            <person name="Green R.E."/>
            <person name="Hickey G."/>
            <person name="Jarvis E.D."/>
            <person name="Johnson W."/>
            <person name="Komissarov A."/>
            <person name="Korf I."/>
            <person name="Kuhn R."/>
            <person name="Larkin D.M."/>
            <person name="Lewin H."/>
            <person name="Lopez J.V."/>
            <person name="Ma J."/>
            <person name="Marques-Bonet T."/>
            <person name="Miller W."/>
            <person name="Murphy R."/>
            <person name="Pevzner P."/>
            <person name="Shapiro B."/>
            <person name="Steiner C."/>
            <person name="Tamazian G."/>
            <person name="Venkatesh B."/>
            <person name="Wang J."/>
            <person name="Wayne R."/>
            <person name="Wiley E."/>
            <person name="Yang H."/>
            <person name="Zhang G."/>
            <person name="Haussler D."/>
            <person name="Ryder O."/>
            <person name="O'Brien S.J."/>
        </authorList>
    </citation>
    <scope>NUCLEOTIDE SEQUENCE</scope>
</reference>
<dbReference type="Pfam" id="PF00134">
    <property type="entry name" value="Cyclin_N"/>
    <property type="match status" value="1"/>
</dbReference>
<organism evidence="15 16">
    <name type="scientific">Rhinolophus ferrumequinum</name>
    <name type="common">Greater horseshoe bat</name>
    <dbReference type="NCBI Taxonomy" id="59479"/>
    <lineage>
        <taxon>Eukaryota</taxon>
        <taxon>Metazoa</taxon>
        <taxon>Chordata</taxon>
        <taxon>Craniata</taxon>
        <taxon>Vertebrata</taxon>
        <taxon>Euteleostomi</taxon>
        <taxon>Mammalia</taxon>
        <taxon>Eutheria</taxon>
        <taxon>Laurasiatheria</taxon>
        <taxon>Chiroptera</taxon>
        <taxon>Yinpterochiroptera</taxon>
        <taxon>Rhinolophoidea</taxon>
        <taxon>Rhinolophidae</taxon>
        <taxon>Rhinolophinae</taxon>
        <taxon>Rhinolophus</taxon>
    </lineage>
</organism>
<feature type="domain" description="Cyclin-like" evidence="13">
    <location>
        <begin position="135"/>
        <end position="220"/>
    </location>
</feature>
<evidence type="ECO:0000256" key="8">
    <source>
        <dbReference type="ARBA" id="ARBA00023306"/>
    </source>
</evidence>
<comment type="similarity">
    <text evidence="2">Belongs to the cyclin family. Cyclin E subfamily.</text>
</comment>
<dbReference type="InterPro" id="IPR048258">
    <property type="entry name" value="Cyclins_cyclin-box"/>
</dbReference>
<dbReference type="InterPro" id="IPR006671">
    <property type="entry name" value="Cyclin_N"/>
</dbReference>
<dbReference type="Gene3D" id="1.10.472.10">
    <property type="entry name" value="Cyclin-like"/>
    <property type="match status" value="1"/>
</dbReference>
<evidence type="ECO:0000256" key="5">
    <source>
        <dbReference type="ARBA" id="ARBA00022843"/>
    </source>
</evidence>
<keyword evidence="7" id="KW-0539">Nucleus</keyword>
<evidence type="ECO:0000256" key="11">
    <source>
        <dbReference type="RuleBase" id="RU000383"/>
    </source>
</evidence>
<keyword evidence="4" id="KW-0132">Cell division</keyword>
<dbReference type="AlphaFoldDB" id="A0A671FAG0"/>
<protein>
    <recommendedName>
        <fullName evidence="10">G1/S-specific cyclin-E1</fullName>
    </recommendedName>
</protein>
<keyword evidence="3" id="KW-0597">Phosphoprotein</keyword>
<feature type="region of interest" description="Disordered" evidence="12">
    <location>
        <begin position="327"/>
        <end position="350"/>
    </location>
</feature>
<sequence length="350" mass="39631">MKEESCTDVSVRSRKRKANVAVFLQDPDEEIAKIDRTVRSQCGSQPWDGDPVCESPCSLIPTPDKEEDELVYPNSTRQPHSGRPARASPLPVLNWANREEVWKIMVNKERTYLRDKHFLQRHPLLQPKMRAILLDWLMEVCEVYKLHRETFYLAQDFFDRYMATQQDVVKTLLQLIGISSLFIAAKLEEIYPPKLHQFAYVTDGACSGDDILTMELIIMKLLDLCVLDVGCLEFSYGVLAASALYHFSSSELMQKVSGYQWCDIEKCVKWMVPFAMVIRETGSSKLKQFRGVPAEDAHNIQTHLNSLDLLDKAQAKKAILSEQNRVSPVPTGVLTPPPSGKKQSGGQGTV</sequence>
<evidence type="ECO:0000256" key="4">
    <source>
        <dbReference type="ARBA" id="ARBA00022618"/>
    </source>
</evidence>
<dbReference type="Ensembl" id="ENSRFET00010021131.1">
    <property type="protein sequence ID" value="ENSRFEP00010019417.1"/>
    <property type="gene ID" value="ENSRFEG00010012966.1"/>
</dbReference>
<dbReference type="SMART" id="SM01332">
    <property type="entry name" value="Cyclin_C"/>
    <property type="match status" value="1"/>
</dbReference>
<dbReference type="CDD" id="cd20579">
    <property type="entry name" value="CYCLIN_CCNE1_rpt1"/>
    <property type="match status" value="1"/>
</dbReference>
<evidence type="ECO:0000259" key="14">
    <source>
        <dbReference type="SMART" id="SM01332"/>
    </source>
</evidence>
<dbReference type="FunFam" id="1.10.472.10:FF:000024">
    <property type="entry name" value="G1/S-specific cyclin-E1"/>
    <property type="match status" value="1"/>
</dbReference>
<dbReference type="InterPro" id="IPR013763">
    <property type="entry name" value="Cyclin-like_dom"/>
</dbReference>
<comment type="subcellular location">
    <subcellularLocation>
        <location evidence="1">Nucleus</location>
    </subcellularLocation>
</comment>
<reference evidence="15 16" key="2">
    <citation type="journal article" date="2018" name="Annu Rev Anim Biosci">
        <title>Bat Biology, Genomes, and the Bat1K Project: To Generate Chromosome-Level Genomes for All Living Bat Species.</title>
        <authorList>
            <person name="Teeling E.C."/>
            <person name="Vernes S.C."/>
            <person name="Davalos L.M."/>
            <person name="Ray D.A."/>
            <person name="Gilbert M.T.P."/>
            <person name="Myers E."/>
        </authorList>
    </citation>
    <scope>NUCLEOTIDE SEQUENCE</scope>
</reference>
<evidence type="ECO:0000256" key="2">
    <source>
        <dbReference type="ARBA" id="ARBA00007143"/>
    </source>
</evidence>
<dbReference type="PROSITE" id="PS00292">
    <property type="entry name" value="CYCLINS"/>
    <property type="match status" value="1"/>
</dbReference>
<dbReference type="InterPro" id="IPR039361">
    <property type="entry name" value="Cyclin"/>
</dbReference>
<accession>A0A671FAG0</accession>
<dbReference type="GeneTree" id="ENSGT00940000156256"/>
<evidence type="ECO:0000259" key="13">
    <source>
        <dbReference type="SMART" id="SM00385"/>
    </source>
</evidence>
<evidence type="ECO:0000256" key="6">
    <source>
        <dbReference type="ARBA" id="ARBA00023127"/>
    </source>
</evidence>
<proteinExistence type="inferred from homology"/>
<feature type="domain" description="Cyclin C-terminal" evidence="14">
    <location>
        <begin position="193"/>
        <end position="306"/>
    </location>
</feature>
<dbReference type="PANTHER" id="PTHR10177">
    <property type="entry name" value="CYCLINS"/>
    <property type="match status" value="1"/>
</dbReference>
<evidence type="ECO:0000313" key="15">
    <source>
        <dbReference type="Ensembl" id="ENSRFEP00010019417.1"/>
    </source>
</evidence>
<dbReference type="InterPro" id="IPR036915">
    <property type="entry name" value="Cyclin-like_sf"/>
</dbReference>
<dbReference type="Proteomes" id="UP000472240">
    <property type="component" value="Chromosome 15"/>
</dbReference>
<evidence type="ECO:0000256" key="10">
    <source>
        <dbReference type="ARBA" id="ARBA00071833"/>
    </source>
</evidence>
<reference evidence="15" key="5">
    <citation type="submission" date="2025-09" db="UniProtKB">
        <authorList>
            <consortium name="Ensembl"/>
        </authorList>
    </citation>
    <scope>IDENTIFICATION</scope>
</reference>
<dbReference type="GO" id="GO:0051301">
    <property type="term" value="P:cell division"/>
    <property type="evidence" value="ECO:0007669"/>
    <property type="project" value="UniProtKB-KW"/>
</dbReference>
<keyword evidence="8" id="KW-0131">Cell cycle</keyword>
<dbReference type="SUPFAM" id="SSF47954">
    <property type="entry name" value="Cyclin-like"/>
    <property type="match status" value="2"/>
</dbReference>
<name>A0A671FAG0_RHIFE</name>
<dbReference type="FunFam" id="1.10.472.10:FF:000140">
    <property type="entry name" value="G1/S-specific cyclin-E1"/>
    <property type="match status" value="1"/>
</dbReference>
<evidence type="ECO:0000313" key="16">
    <source>
        <dbReference type="Proteomes" id="UP000472240"/>
    </source>
</evidence>
<evidence type="ECO:0000256" key="3">
    <source>
        <dbReference type="ARBA" id="ARBA00022553"/>
    </source>
</evidence>
<evidence type="ECO:0000256" key="12">
    <source>
        <dbReference type="SAM" id="MobiDB-lite"/>
    </source>
</evidence>
<reference evidence="15" key="4">
    <citation type="submission" date="2025-08" db="UniProtKB">
        <authorList>
            <consortium name="Ensembl"/>
        </authorList>
    </citation>
    <scope>IDENTIFICATION</scope>
</reference>
<keyword evidence="16" id="KW-1185">Reference proteome</keyword>
<evidence type="ECO:0000256" key="7">
    <source>
        <dbReference type="ARBA" id="ARBA00023242"/>
    </source>
</evidence>
<feature type="region of interest" description="Disordered" evidence="12">
    <location>
        <begin position="64"/>
        <end position="88"/>
    </location>
</feature>
<comment type="function">
    <text evidence="9">Essential for the control of the cell cycle at the G1/S (start) transition.</text>
</comment>
<dbReference type="GO" id="GO:0005634">
    <property type="term" value="C:nucleus"/>
    <property type="evidence" value="ECO:0007669"/>
    <property type="project" value="UniProtKB-SubCell"/>
</dbReference>
<evidence type="ECO:0000256" key="9">
    <source>
        <dbReference type="ARBA" id="ARBA00037610"/>
    </source>
</evidence>
<reference evidence="16" key="3">
    <citation type="submission" date="2018-12" db="EMBL/GenBank/DDBJ databases">
        <title>G10K-VGP greater horseshoe bat female genome, primary haplotype.</title>
        <authorList>
            <person name="Teeling E."/>
            <person name="Myers G."/>
            <person name="Vernes S."/>
            <person name="Pippel M."/>
            <person name="Winkler S."/>
            <person name="Fedrigo O."/>
            <person name="Rhie A."/>
            <person name="Koren S."/>
            <person name="Phillippy A."/>
            <person name="Lewin H."/>
            <person name="Damas J."/>
            <person name="Howe K."/>
            <person name="Mountcastle J."/>
            <person name="Jarvis E.D."/>
        </authorList>
    </citation>
    <scope>NUCLEOTIDE SEQUENCE [LARGE SCALE GENOMIC DNA]</scope>
</reference>
<dbReference type="SMART" id="SM00385">
    <property type="entry name" value="CYCLIN"/>
    <property type="match status" value="1"/>
</dbReference>
<keyword evidence="6 11" id="KW-0195">Cyclin</keyword>
<keyword evidence="5" id="KW-0832">Ubl conjugation</keyword>